<dbReference type="Proteomes" id="UP001057520">
    <property type="component" value="Chromosome"/>
</dbReference>
<comment type="similarity">
    <text evidence="2">Belongs to the rickettsiale 17 kDa surface antigen family.</text>
</comment>
<evidence type="ECO:0000256" key="5">
    <source>
        <dbReference type="SAM" id="SignalP"/>
    </source>
</evidence>
<sequence>MPRLIIIGLAVGAMAIPAVMAPTDASAATCRSRKATGTVIGGLGGALVGNAISKGGGGLLIGGVGGALVGREIGKSGCHRTRTAYYSSGSGARGASYQPSQPAPVRQVYYDHMGNPVASGQVQNGTFQQVSAPVSGGVCRDANISYYDDRGQLNQRAVQICPR</sequence>
<dbReference type="Pfam" id="PF05433">
    <property type="entry name" value="Rick_17kDa_Anti"/>
    <property type="match status" value="1"/>
</dbReference>
<feature type="domain" description="Glycine zipper 2TM" evidence="6">
    <location>
        <begin position="37"/>
        <end position="74"/>
    </location>
</feature>
<evidence type="ECO:0000313" key="8">
    <source>
        <dbReference type="Proteomes" id="UP001057520"/>
    </source>
</evidence>
<keyword evidence="4" id="KW-0449">Lipoprotein</keyword>
<evidence type="ECO:0000259" key="6">
    <source>
        <dbReference type="Pfam" id="PF05433"/>
    </source>
</evidence>
<reference evidence="7 8" key="1">
    <citation type="submission" date="2022-04" db="EMBL/GenBank/DDBJ databases">
        <title>Genome sequence of soybean root-associated Caulobacter segnis RL271.</title>
        <authorList>
            <person name="Longley R."/>
            <person name="Bonito G."/>
            <person name="Trigodet F."/>
            <person name="Crosson S."/>
            <person name="Fiebig A."/>
        </authorList>
    </citation>
    <scope>NUCLEOTIDE SEQUENCE [LARGE SCALE GENOMIC DNA]</scope>
    <source>
        <strain evidence="7 8">RL271</strain>
    </source>
</reference>
<comment type="subcellular location">
    <subcellularLocation>
        <location evidence="1">Cell outer membrane</location>
        <topology evidence="1">Lipid-anchor</topology>
    </subcellularLocation>
</comment>
<feature type="signal peptide" evidence="5">
    <location>
        <begin position="1"/>
        <end position="27"/>
    </location>
</feature>
<evidence type="ECO:0000256" key="1">
    <source>
        <dbReference type="ARBA" id="ARBA00004459"/>
    </source>
</evidence>
<evidence type="ECO:0000313" key="7">
    <source>
        <dbReference type="EMBL" id="USQ94793.1"/>
    </source>
</evidence>
<dbReference type="InterPro" id="IPR008816">
    <property type="entry name" value="Gly_zipper_2TM_dom"/>
</dbReference>
<accession>A0ABY4ZPS9</accession>
<name>A0ABY4ZPS9_9CAUL</name>
<evidence type="ECO:0000256" key="4">
    <source>
        <dbReference type="ARBA" id="ARBA00023288"/>
    </source>
</evidence>
<dbReference type="EMBL" id="CP096040">
    <property type="protein sequence ID" value="USQ94793.1"/>
    <property type="molecule type" value="Genomic_DNA"/>
</dbReference>
<evidence type="ECO:0000256" key="3">
    <source>
        <dbReference type="ARBA" id="ARBA00015281"/>
    </source>
</evidence>
<keyword evidence="8" id="KW-1185">Reference proteome</keyword>
<feature type="chain" id="PRO_5046564981" description="17 kDa surface antigen" evidence="5">
    <location>
        <begin position="28"/>
        <end position="163"/>
    </location>
</feature>
<gene>
    <name evidence="7" type="ORF">MZV50_19790</name>
</gene>
<keyword evidence="5" id="KW-0732">Signal</keyword>
<protein>
    <recommendedName>
        <fullName evidence="3">17 kDa surface antigen</fullName>
    </recommendedName>
</protein>
<proteinExistence type="inferred from homology"/>
<organism evidence="7 8">
    <name type="scientific">Caulobacter segnis</name>
    <dbReference type="NCBI Taxonomy" id="88688"/>
    <lineage>
        <taxon>Bacteria</taxon>
        <taxon>Pseudomonadati</taxon>
        <taxon>Pseudomonadota</taxon>
        <taxon>Alphaproteobacteria</taxon>
        <taxon>Caulobacterales</taxon>
        <taxon>Caulobacteraceae</taxon>
        <taxon>Caulobacter</taxon>
    </lineage>
</organism>
<evidence type="ECO:0000256" key="2">
    <source>
        <dbReference type="ARBA" id="ARBA00008681"/>
    </source>
</evidence>